<protein>
    <recommendedName>
        <fullName evidence="1">Reverse transcriptase domain-containing protein</fullName>
    </recommendedName>
</protein>
<dbReference type="AlphaFoldDB" id="A0A1D1UZQ4"/>
<dbReference type="InterPro" id="IPR000477">
    <property type="entry name" value="RT_dom"/>
</dbReference>
<dbReference type="EMBL" id="BDGG01000002">
    <property type="protein sequence ID" value="GAU94080.1"/>
    <property type="molecule type" value="Genomic_DNA"/>
</dbReference>
<dbReference type="Proteomes" id="UP000186922">
    <property type="component" value="Unassembled WGS sequence"/>
</dbReference>
<dbReference type="STRING" id="947166.A0A1D1UZQ4"/>
<dbReference type="PROSITE" id="PS50878">
    <property type="entry name" value="RT_POL"/>
    <property type="match status" value="1"/>
</dbReference>
<dbReference type="SUPFAM" id="SSF56672">
    <property type="entry name" value="DNA/RNA polymerases"/>
    <property type="match status" value="1"/>
</dbReference>
<comment type="caution">
    <text evidence="2">The sequence shown here is derived from an EMBL/GenBank/DDBJ whole genome shotgun (WGS) entry which is preliminary data.</text>
</comment>
<feature type="domain" description="Reverse transcriptase" evidence="1">
    <location>
        <begin position="1"/>
        <end position="119"/>
    </location>
</feature>
<dbReference type="PANTHER" id="PTHR33332">
    <property type="entry name" value="REVERSE TRANSCRIPTASE DOMAIN-CONTAINING PROTEIN"/>
    <property type="match status" value="1"/>
</dbReference>
<dbReference type="OrthoDB" id="426210at2759"/>
<evidence type="ECO:0000313" key="3">
    <source>
        <dbReference type="Proteomes" id="UP000186922"/>
    </source>
</evidence>
<sequence>MDYLPVTSGVPQGSILGPILFIALMSDINTIVSPGTCLSLFADDILVSRPQETAVDCVTLQIDLNSISAWGRSNQLTFNLTKSSHLRLSRRRSPGSAEYQLDGVVVPSVSTVKYLGLHIDGRLNWTAHWSAKCATARKRIRHLNSLFKYRESAARIKLFDALVQSLFDYCPSVVWSLLGGTVREIEKCAGKFLRTVRLGDSSSYSDHERYQHNASEVGWNSQLIRRVNLSLSLVYKFVVGSVPLGFCLFQPLEIREENGPSTSRRSLNRIRSHPCPIQPTGSFLNGRKIPTSPDSFVGIMCNLWNALDFPAAAFENKWNFDLALKPGDWKSFSLLNRLFPSELLF</sequence>
<dbReference type="InterPro" id="IPR043502">
    <property type="entry name" value="DNA/RNA_pol_sf"/>
</dbReference>
<evidence type="ECO:0000313" key="2">
    <source>
        <dbReference type="EMBL" id="GAU94080.1"/>
    </source>
</evidence>
<keyword evidence="3" id="KW-1185">Reference proteome</keyword>
<accession>A0A1D1UZQ4</accession>
<organism evidence="2 3">
    <name type="scientific">Ramazzottius varieornatus</name>
    <name type="common">Water bear</name>
    <name type="synonym">Tardigrade</name>
    <dbReference type="NCBI Taxonomy" id="947166"/>
    <lineage>
        <taxon>Eukaryota</taxon>
        <taxon>Metazoa</taxon>
        <taxon>Ecdysozoa</taxon>
        <taxon>Tardigrada</taxon>
        <taxon>Eutardigrada</taxon>
        <taxon>Parachela</taxon>
        <taxon>Hypsibioidea</taxon>
        <taxon>Ramazzottiidae</taxon>
        <taxon>Ramazzottius</taxon>
    </lineage>
</organism>
<proteinExistence type="predicted"/>
<name>A0A1D1UZQ4_RAMVA</name>
<reference evidence="2 3" key="1">
    <citation type="journal article" date="2016" name="Nat. Commun.">
        <title>Extremotolerant tardigrade genome and improved radiotolerance of human cultured cells by tardigrade-unique protein.</title>
        <authorList>
            <person name="Hashimoto T."/>
            <person name="Horikawa D.D."/>
            <person name="Saito Y."/>
            <person name="Kuwahara H."/>
            <person name="Kozuka-Hata H."/>
            <person name="Shin-I T."/>
            <person name="Minakuchi Y."/>
            <person name="Ohishi K."/>
            <person name="Motoyama A."/>
            <person name="Aizu T."/>
            <person name="Enomoto A."/>
            <person name="Kondo K."/>
            <person name="Tanaka S."/>
            <person name="Hara Y."/>
            <person name="Koshikawa S."/>
            <person name="Sagara H."/>
            <person name="Miura T."/>
            <person name="Yokobori S."/>
            <person name="Miyagawa K."/>
            <person name="Suzuki Y."/>
            <person name="Kubo T."/>
            <person name="Oyama M."/>
            <person name="Kohara Y."/>
            <person name="Fujiyama A."/>
            <person name="Arakawa K."/>
            <person name="Katayama T."/>
            <person name="Toyoda A."/>
            <person name="Kunieda T."/>
        </authorList>
    </citation>
    <scope>NUCLEOTIDE SEQUENCE [LARGE SCALE GENOMIC DNA]</scope>
    <source>
        <strain evidence="2 3">YOKOZUNA-1</strain>
    </source>
</reference>
<evidence type="ECO:0000259" key="1">
    <source>
        <dbReference type="PROSITE" id="PS50878"/>
    </source>
</evidence>
<dbReference type="Pfam" id="PF00078">
    <property type="entry name" value="RVT_1"/>
    <property type="match status" value="1"/>
</dbReference>
<gene>
    <name evidence="2" type="primary">RvY_05915</name>
    <name evidence="2" type="synonym">RvY_05915.1</name>
    <name evidence="2" type="ORF">RvY_05915-1</name>
</gene>